<comment type="caution">
    <text evidence="2">The sequence shown here is derived from an EMBL/GenBank/DDBJ whole genome shotgun (WGS) entry which is preliminary data.</text>
</comment>
<protein>
    <submittedName>
        <fullName evidence="2">Uncharacterized protein</fullName>
    </submittedName>
</protein>
<feature type="region of interest" description="Disordered" evidence="1">
    <location>
        <begin position="234"/>
        <end position="289"/>
    </location>
</feature>
<feature type="compositionally biased region" description="Acidic residues" evidence="1">
    <location>
        <begin position="275"/>
        <end position="289"/>
    </location>
</feature>
<dbReference type="AlphaFoldDB" id="A0A409YX71"/>
<sequence>MERFVPTVYTRRSPLPEGSSFVGNLLRRTAMDEEERQPPHQRAAMWRWDPPESLICPGNPDQPWFVVNADGLLFPRTQSEVDALAPSVYRRIDILKNDNWERAVGCYSTYYYHHLRTEELRINNASPPPLPPYVGPPPPGFIASSASDPPPQVSAPVVLPAPSTFVESSASERVASAPADDDVEDSEALLASVQDEAARHGPMGRRTPPLWGTSSSQFHSEMLALAEAAIAEAASRATESSIPSSAVRASPELGDPSLRSIEEASDGETERGDESDNEADDEAEDEDVD</sequence>
<feature type="region of interest" description="Disordered" evidence="1">
    <location>
        <begin position="196"/>
        <end position="215"/>
    </location>
</feature>
<gene>
    <name evidence="2" type="ORF">CVT26_002261</name>
</gene>
<reference evidence="2 3" key="1">
    <citation type="journal article" date="2018" name="Evol. Lett.">
        <title>Horizontal gene cluster transfer increased hallucinogenic mushroom diversity.</title>
        <authorList>
            <person name="Reynolds H.T."/>
            <person name="Vijayakumar V."/>
            <person name="Gluck-Thaler E."/>
            <person name="Korotkin H.B."/>
            <person name="Matheny P.B."/>
            <person name="Slot J.C."/>
        </authorList>
    </citation>
    <scope>NUCLEOTIDE SEQUENCE [LARGE SCALE GENOMIC DNA]</scope>
    <source>
        <strain evidence="2 3">SRW20</strain>
    </source>
</reference>
<evidence type="ECO:0000313" key="3">
    <source>
        <dbReference type="Proteomes" id="UP000284706"/>
    </source>
</evidence>
<accession>A0A409YX71</accession>
<evidence type="ECO:0000313" key="2">
    <source>
        <dbReference type="EMBL" id="PPR07591.1"/>
    </source>
</evidence>
<evidence type="ECO:0000256" key="1">
    <source>
        <dbReference type="SAM" id="MobiDB-lite"/>
    </source>
</evidence>
<dbReference type="Proteomes" id="UP000284706">
    <property type="component" value="Unassembled WGS sequence"/>
</dbReference>
<dbReference type="EMBL" id="NHYE01000076">
    <property type="protein sequence ID" value="PPR07591.1"/>
    <property type="molecule type" value="Genomic_DNA"/>
</dbReference>
<proteinExistence type="predicted"/>
<dbReference type="InParanoid" id="A0A409YX71"/>
<organism evidence="2 3">
    <name type="scientific">Gymnopilus dilepis</name>
    <dbReference type="NCBI Taxonomy" id="231916"/>
    <lineage>
        <taxon>Eukaryota</taxon>
        <taxon>Fungi</taxon>
        <taxon>Dikarya</taxon>
        <taxon>Basidiomycota</taxon>
        <taxon>Agaricomycotina</taxon>
        <taxon>Agaricomycetes</taxon>
        <taxon>Agaricomycetidae</taxon>
        <taxon>Agaricales</taxon>
        <taxon>Agaricineae</taxon>
        <taxon>Hymenogastraceae</taxon>
        <taxon>Gymnopilus</taxon>
    </lineage>
</organism>
<keyword evidence="3" id="KW-1185">Reference proteome</keyword>
<name>A0A409YX71_9AGAR</name>